<evidence type="ECO:0000313" key="3">
    <source>
        <dbReference type="EMBL" id="KAJ8401465.1"/>
    </source>
</evidence>
<keyword evidence="2" id="KW-0472">Membrane</keyword>
<feature type="transmembrane region" description="Helical" evidence="2">
    <location>
        <begin position="114"/>
        <end position="132"/>
    </location>
</feature>
<keyword evidence="2" id="KW-1133">Transmembrane helix</keyword>
<feature type="transmembrane region" description="Helical" evidence="2">
    <location>
        <begin position="144"/>
        <end position="165"/>
    </location>
</feature>
<evidence type="ECO:0008006" key="5">
    <source>
        <dbReference type="Google" id="ProtNLM"/>
    </source>
</evidence>
<dbReference type="Proteomes" id="UP001221898">
    <property type="component" value="Unassembled WGS sequence"/>
</dbReference>
<dbReference type="PANTHER" id="PTHR13281">
    <property type="entry name" value="TRANSMEMBRANE PROTEIN 70, MITOCHONDRIAL"/>
    <property type="match status" value="1"/>
</dbReference>
<dbReference type="GO" id="GO:0033615">
    <property type="term" value="P:mitochondrial proton-transporting ATP synthase complex assembly"/>
    <property type="evidence" value="ECO:0007669"/>
    <property type="project" value="TreeGrafter"/>
</dbReference>
<organism evidence="3 4">
    <name type="scientific">Aldrovandia affinis</name>
    <dbReference type="NCBI Taxonomy" id="143900"/>
    <lineage>
        <taxon>Eukaryota</taxon>
        <taxon>Metazoa</taxon>
        <taxon>Chordata</taxon>
        <taxon>Craniata</taxon>
        <taxon>Vertebrata</taxon>
        <taxon>Euteleostomi</taxon>
        <taxon>Actinopterygii</taxon>
        <taxon>Neopterygii</taxon>
        <taxon>Teleostei</taxon>
        <taxon>Notacanthiformes</taxon>
        <taxon>Halosauridae</taxon>
        <taxon>Aldrovandia</taxon>
    </lineage>
</organism>
<dbReference type="Pfam" id="PF06979">
    <property type="entry name" value="TMEM70"/>
    <property type="match status" value="1"/>
</dbReference>
<comment type="caution">
    <text evidence="3">The sequence shown here is derived from an EMBL/GenBank/DDBJ whole genome shotgun (WGS) entry which is preliminary data.</text>
</comment>
<protein>
    <recommendedName>
        <fullName evidence="5">Transmembrane protein 70</fullName>
    </recommendedName>
</protein>
<comment type="similarity">
    <text evidence="1">Belongs to the TMEM70 family.</text>
</comment>
<accession>A0AAD7SF66</accession>
<gene>
    <name evidence="3" type="ORF">AAFF_G00383840</name>
</gene>
<dbReference type="PANTHER" id="PTHR13281:SF0">
    <property type="entry name" value="TRANSMEMBRANE PROTEIN 70, MITOCHONDRIAL"/>
    <property type="match status" value="1"/>
</dbReference>
<keyword evidence="4" id="KW-1185">Reference proteome</keyword>
<dbReference type="InterPro" id="IPR009724">
    <property type="entry name" value="TMEM70"/>
</dbReference>
<sequence length="261" mass="29704">MLRLYRMRAMQSFSKWQPVLTQSCYVGHMSRIRCFNTSSVSGKSPYTCVSLRNQGNLLQYTRRPVFSNIAINKQVQPSPVHKTLRCFFSSTSSSNEGQLIYTGTMGKAILGVKFFSYSSSMFSLCMMPYILLKTGIGTQNLALLVAFCSIIGAFTFITPVLLHLITKGYVVRLYHNHDTDTYTAVTYSALLVEKKTMFHQREVSVPDVSRMFTSFYANRKSMLVNPMLFPLPQDYNHLMGYDKPFSFSMEELDKPDGSKHA</sequence>
<evidence type="ECO:0000313" key="4">
    <source>
        <dbReference type="Proteomes" id="UP001221898"/>
    </source>
</evidence>
<dbReference type="AlphaFoldDB" id="A0AAD7SF66"/>
<evidence type="ECO:0000256" key="2">
    <source>
        <dbReference type="SAM" id="Phobius"/>
    </source>
</evidence>
<evidence type="ECO:0000256" key="1">
    <source>
        <dbReference type="ARBA" id="ARBA00005280"/>
    </source>
</evidence>
<dbReference type="InterPro" id="IPR045325">
    <property type="entry name" value="TMEM70/TMEM186/TMEM223"/>
</dbReference>
<dbReference type="EMBL" id="JAINUG010000070">
    <property type="protein sequence ID" value="KAJ8401465.1"/>
    <property type="molecule type" value="Genomic_DNA"/>
</dbReference>
<dbReference type="GO" id="GO:0031966">
    <property type="term" value="C:mitochondrial membrane"/>
    <property type="evidence" value="ECO:0007669"/>
    <property type="project" value="TreeGrafter"/>
</dbReference>
<name>A0AAD7SF66_9TELE</name>
<proteinExistence type="inferred from homology"/>
<reference evidence="3" key="1">
    <citation type="journal article" date="2023" name="Science">
        <title>Genome structures resolve the early diversification of teleost fishes.</title>
        <authorList>
            <person name="Parey E."/>
            <person name="Louis A."/>
            <person name="Montfort J."/>
            <person name="Bouchez O."/>
            <person name="Roques C."/>
            <person name="Iampietro C."/>
            <person name="Lluch J."/>
            <person name="Castinel A."/>
            <person name="Donnadieu C."/>
            <person name="Desvignes T."/>
            <person name="Floi Bucao C."/>
            <person name="Jouanno E."/>
            <person name="Wen M."/>
            <person name="Mejri S."/>
            <person name="Dirks R."/>
            <person name="Jansen H."/>
            <person name="Henkel C."/>
            <person name="Chen W.J."/>
            <person name="Zahm M."/>
            <person name="Cabau C."/>
            <person name="Klopp C."/>
            <person name="Thompson A.W."/>
            <person name="Robinson-Rechavi M."/>
            <person name="Braasch I."/>
            <person name="Lecointre G."/>
            <person name="Bobe J."/>
            <person name="Postlethwait J.H."/>
            <person name="Berthelot C."/>
            <person name="Roest Crollius H."/>
            <person name="Guiguen Y."/>
        </authorList>
    </citation>
    <scope>NUCLEOTIDE SEQUENCE</scope>
    <source>
        <strain evidence="3">NC1722</strain>
    </source>
</reference>
<keyword evidence="2" id="KW-0812">Transmembrane</keyword>